<protein>
    <submittedName>
        <fullName evidence="2">SMP domain-containing protein</fullName>
    </submittedName>
</protein>
<proteinExistence type="predicted"/>
<feature type="compositionally biased region" description="Basic and acidic residues" evidence="1">
    <location>
        <begin position="46"/>
        <end position="62"/>
    </location>
</feature>
<accession>A0ABR2XG85</accession>
<dbReference type="Proteomes" id="UP001465668">
    <property type="component" value="Unassembled WGS sequence"/>
</dbReference>
<feature type="region of interest" description="Disordered" evidence="1">
    <location>
        <begin position="1"/>
        <end position="62"/>
    </location>
</feature>
<gene>
    <name evidence="2" type="ORF">SCAR479_10627</name>
</gene>
<feature type="compositionally biased region" description="Polar residues" evidence="1">
    <location>
        <begin position="31"/>
        <end position="40"/>
    </location>
</feature>
<feature type="compositionally biased region" description="Basic and acidic residues" evidence="1">
    <location>
        <begin position="18"/>
        <end position="29"/>
    </location>
</feature>
<dbReference type="EMBL" id="JARVKM010000058">
    <property type="protein sequence ID" value="KAK9772757.1"/>
    <property type="molecule type" value="Genomic_DNA"/>
</dbReference>
<name>A0ABR2XG85_9PEZI</name>
<reference evidence="2 3" key="1">
    <citation type="submission" date="2024-02" db="EMBL/GenBank/DDBJ databases">
        <title>First draft genome assembly of two strains of Seiridium cardinale.</title>
        <authorList>
            <person name="Emiliani G."/>
            <person name="Scali E."/>
        </authorList>
    </citation>
    <scope>NUCLEOTIDE SEQUENCE [LARGE SCALE GENOMIC DNA]</scope>
    <source>
        <strain evidence="2 3">BM-138-000479</strain>
    </source>
</reference>
<organism evidence="2 3">
    <name type="scientific">Seiridium cardinale</name>
    <dbReference type="NCBI Taxonomy" id="138064"/>
    <lineage>
        <taxon>Eukaryota</taxon>
        <taxon>Fungi</taxon>
        <taxon>Dikarya</taxon>
        <taxon>Ascomycota</taxon>
        <taxon>Pezizomycotina</taxon>
        <taxon>Sordariomycetes</taxon>
        <taxon>Xylariomycetidae</taxon>
        <taxon>Amphisphaeriales</taxon>
        <taxon>Sporocadaceae</taxon>
        <taxon>Seiridium</taxon>
    </lineage>
</organism>
<sequence length="62" mass="7001">MPDKMDAKAAARIAKARGKNDDFAKRADMASRNNSQQTEDSSSSSWRKDDSKKDESRQSKHK</sequence>
<evidence type="ECO:0000313" key="2">
    <source>
        <dbReference type="EMBL" id="KAK9772757.1"/>
    </source>
</evidence>
<evidence type="ECO:0000313" key="3">
    <source>
        <dbReference type="Proteomes" id="UP001465668"/>
    </source>
</evidence>
<keyword evidence="3" id="KW-1185">Reference proteome</keyword>
<evidence type="ECO:0000256" key="1">
    <source>
        <dbReference type="SAM" id="MobiDB-lite"/>
    </source>
</evidence>
<comment type="caution">
    <text evidence="2">The sequence shown here is derived from an EMBL/GenBank/DDBJ whole genome shotgun (WGS) entry which is preliminary data.</text>
</comment>